<protein>
    <recommendedName>
        <fullName evidence="4">Zinc-finger domain-containing protein</fullName>
    </recommendedName>
</protein>
<evidence type="ECO:0000256" key="1">
    <source>
        <dbReference type="SAM" id="Phobius"/>
    </source>
</evidence>
<evidence type="ECO:0000313" key="3">
    <source>
        <dbReference type="Proteomes" id="UP001172082"/>
    </source>
</evidence>
<accession>A0ABT8KH85</accession>
<proteinExistence type="predicted"/>
<keyword evidence="3" id="KW-1185">Reference proteome</keyword>
<comment type="caution">
    <text evidence="2">The sequence shown here is derived from an EMBL/GenBank/DDBJ whole genome shotgun (WGS) entry which is preliminary data.</text>
</comment>
<keyword evidence="1" id="KW-1133">Transmembrane helix</keyword>
<dbReference type="RefSeq" id="WP_346749830.1">
    <property type="nucleotide sequence ID" value="NZ_JAUJEA010000001.1"/>
</dbReference>
<dbReference type="EMBL" id="JAUJEA010000001">
    <property type="protein sequence ID" value="MDN5199798.1"/>
    <property type="molecule type" value="Genomic_DNA"/>
</dbReference>
<keyword evidence="1" id="KW-0812">Transmembrane</keyword>
<evidence type="ECO:0008006" key="4">
    <source>
        <dbReference type="Google" id="ProtNLM"/>
    </source>
</evidence>
<keyword evidence="1" id="KW-0472">Membrane</keyword>
<gene>
    <name evidence="2" type="ORF">QQ008_00450</name>
</gene>
<sequence length="160" mass="18087">MMKHYKEDTLLSYYYEELDASSMKEIQAHLDDCEICMQYVSMLKAMEGALDRLDTALPASNTFDLVMDSIEKESMKRTEVVEKKPVMPNWLFAFFVLGLFSIVYFFHSAIAALPWLAPLEQIGIWAGLGSLIKTILLFTIIGLFASLAMAPVLVMEGEDN</sequence>
<evidence type="ECO:0000313" key="2">
    <source>
        <dbReference type="EMBL" id="MDN5199798.1"/>
    </source>
</evidence>
<dbReference type="InterPro" id="IPR041916">
    <property type="entry name" value="Anti_sigma_zinc_sf"/>
</dbReference>
<organism evidence="2 3">
    <name type="scientific">Splendidivirga corallicola</name>
    <dbReference type="NCBI Taxonomy" id="3051826"/>
    <lineage>
        <taxon>Bacteria</taxon>
        <taxon>Pseudomonadati</taxon>
        <taxon>Bacteroidota</taxon>
        <taxon>Cytophagia</taxon>
        <taxon>Cytophagales</taxon>
        <taxon>Splendidivirgaceae</taxon>
        <taxon>Splendidivirga</taxon>
    </lineage>
</organism>
<name>A0ABT8KH85_9BACT</name>
<reference evidence="2" key="1">
    <citation type="submission" date="2023-06" db="EMBL/GenBank/DDBJ databases">
        <title>Genomic of Parafulvivirga corallium.</title>
        <authorList>
            <person name="Wang G."/>
        </authorList>
    </citation>
    <scope>NUCLEOTIDE SEQUENCE</scope>
    <source>
        <strain evidence="2">BMA10</strain>
    </source>
</reference>
<dbReference type="Proteomes" id="UP001172082">
    <property type="component" value="Unassembled WGS sequence"/>
</dbReference>
<feature type="transmembrane region" description="Helical" evidence="1">
    <location>
        <begin position="90"/>
        <end position="115"/>
    </location>
</feature>
<dbReference type="Gene3D" id="1.10.10.1320">
    <property type="entry name" value="Anti-sigma factor, zinc-finger domain"/>
    <property type="match status" value="1"/>
</dbReference>